<gene>
    <name evidence="2" type="ORF">NQ502_06975</name>
</gene>
<dbReference type="Proteomes" id="UP001060164">
    <property type="component" value="Chromosome"/>
</dbReference>
<dbReference type="Pfam" id="PF01261">
    <property type="entry name" value="AP_endonuc_2"/>
    <property type="match status" value="1"/>
</dbReference>
<sequence length="268" mass="30313">MENKISYCTLIYDGCDIETAVRDIASAGYDGIELYPKDWEWGIEHLGRETFSRLFKDAGLVVSAVFGDVLSASEQQITSAISAAKLLGAKYVFAVPPVKNSVDRDQCLRIISRTCGLLENHGLTLVLHNHAGTCMESIAEAVDICSAIVRKNFGLCLDSVHFALYDDDIHLHLEPLLPFIRYVHLKDMTKPRRVQYETLPPDMWRWGDLAHLASTYTDLEHGVIDNRAIAEYLIRSGYSGWWVPEIERQQADRLEHASFNHTVLKSYL</sequence>
<dbReference type="PANTHER" id="PTHR12110">
    <property type="entry name" value="HYDROXYPYRUVATE ISOMERASE"/>
    <property type="match status" value="1"/>
</dbReference>
<name>A0ABY5VKE0_9FIRM</name>
<evidence type="ECO:0000259" key="1">
    <source>
        <dbReference type="Pfam" id="PF01261"/>
    </source>
</evidence>
<dbReference type="InterPro" id="IPR036237">
    <property type="entry name" value="Xyl_isomerase-like_sf"/>
</dbReference>
<reference evidence="2" key="1">
    <citation type="journal article" date="2022" name="Cell">
        <title>Design, construction, and in vivo augmentation of a complex gut microbiome.</title>
        <authorList>
            <person name="Cheng A.G."/>
            <person name="Ho P.Y."/>
            <person name="Aranda-Diaz A."/>
            <person name="Jain S."/>
            <person name="Yu F.B."/>
            <person name="Meng X."/>
            <person name="Wang M."/>
            <person name="Iakiviak M."/>
            <person name="Nagashima K."/>
            <person name="Zhao A."/>
            <person name="Murugkar P."/>
            <person name="Patil A."/>
            <person name="Atabakhsh K."/>
            <person name="Weakley A."/>
            <person name="Yan J."/>
            <person name="Brumbaugh A.R."/>
            <person name="Higginbottom S."/>
            <person name="Dimas A."/>
            <person name="Shiver A.L."/>
            <person name="Deutschbauer A."/>
            <person name="Neff N."/>
            <person name="Sonnenburg J.L."/>
            <person name="Huang K.C."/>
            <person name="Fischbach M.A."/>
        </authorList>
    </citation>
    <scope>NUCLEOTIDE SEQUENCE</scope>
    <source>
        <strain evidence="2">DSM 19829</strain>
    </source>
</reference>
<dbReference type="GO" id="GO:0016853">
    <property type="term" value="F:isomerase activity"/>
    <property type="evidence" value="ECO:0007669"/>
    <property type="project" value="UniProtKB-KW"/>
</dbReference>
<dbReference type="RefSeq" id="WP_028530211.1">
    <property type="nucleotide sequence ID" value="NZ_CABLBR010000049.1"/>
</dbReference>
<dbReference type="PANTHER" id="PTHR12110:SF21">
    <property type="entry name" value="XYLOSE ISOMERASE-LIKE TIM BARREL DOMAIN-CONTAINING PROTEIN"/>
    <property type="match status" value="1"/>
</dbReference>
<protein>
    <submittedName>
        <fullName evidence="2">Sugar phosphate isomerase/epimerase</fullName>
    </submittedName>
</protein>
<dbReference type="EMBL" id="CP102290">
    <property type="protein sequence ID" value="UWP60772.1"/>
    <property type="molecule type" value="Genomic_DNA"/>
</dbReference>
<organism evidence="2 3">
    <name type="scientific">Ruminococcus gauvreauii</name>
    <dbReference type="NCBI Taxonomy" id="438033"/>
    <lineage>
        <taxon>Bacteria</taxon>
        <taxon>Bacillati</taxon>
        <taxon>Bacillota</taxon>
        <taxon>Clostridia</taxon>
        <taxon>Eubacteriales</taxon>
        <taxon>Oscillospiraceae</taxon>
        <taxon>Ruminococcus</taxon>
    </lineage>
</organism>
<feature type="domain" description="Xylose isomerase-like TIM barrel" evidence="1">
    <location>
        <begin position="22"/>
        <end position="250"/>
    </location>
</feature>
<dbReference type="Gene3D" id="3.20.20.150">
    <property type="entry name" value="Divalent-metal-dependent TIM barrel enzymes"/>
    <property type="match status" value="1"/>
</dbReference>
<evidence type="ECO:0000313" key="2">
    <source>
        <dbReference type="EMBL" id="UWP60772.1"/>
    </source>
</evidence>
<dbReference type="InterPro" id="IPR013022">
    <property type="entry name" value="Xyl_isomerase-like_TIM-brl"/>
</dbReference>
<accession>A0ABY5VKE0</accession>
<proteinExistence type="predicted"/>
<dbReference type="SUPFAM" id="SSF51658">
    <property type="entry name" value="Xylose isomerase-like"/>
    <property type="match status" value="1"/>
</dbReference>
<dbReference type="InterPro" id="IPR050312">
    <property type="entry name" value="IolE/XylAMocC-like"/>
</dbReference>
<keyword evidence="2" id="KW-0413">Isomerase</keyword>
<evidence type="ECO:0000313" key="3">
    <source>
        <dbReference type="Proteomes" id="UP001060164"/>
    </source>
</evidence>
<keyword evidence="3" id="KW-1185">Reference proteome</keyword>